<gene>
    <name evidence="3" type="ORF">HMPREF0044_0450</name>
</gene>
<dbReference type="EMBL" id="ACFG01000004">
    <property type="protein sequence ID" value="EEH64713.1"/>
    <property type="molecule type" value="Genomic_DNA"/>
</dbReference>
<feature type="region of interest" description="Disordered" evidence="1">
    <location>
        <begin position="76"/>
        <end position="95"/>
    </location>
</feature>
<evidence type="ECO:0000313" key="4">
    <source>
        <dbReference type="Proteomes" id="UP000010301"/>
    </source>
</evidence>
<dbReference type="SUPFAM" id="SSF54427">
    <property type="entry name" value="NTF2-like"/>
    <property type="match status" value="1"/>
</dbReference>
<feature type="domain" description="YchJ-like middle NTF2-like" evidence="2">
    <location>
        <begin position="1"/>
        <end position="95"/>
    </location>
</feature>
<accession>C0VZ60</accession>
<organism evidence="3 4">
    <name type="scientific">Gleimia coleocanis DSM 15436</name>
    <dbReference type="NCBI Taxonomy" id="525245"/>
    <lineage>
        <taxon>Bacteria</taxon>
        <taxon>Bacillati</taxon>
        <taxon>Actinomycetota</taxon>
        <taxon>Actinomycetes</taxon>
        <taxon>Actinomycetales</taxon>
        <taxon>Actinomycetaceae</taxon>
        <taxon>Gleimia</taxon>
    </lineage>
</organism>
<proteinExistence type="predicted"/>
<keyword evidence="4" id="KW-1185">Reference proteome</keyword>
<dbReference type="InterPro" id="IPR048469">
    <property type="entry name" value="YchJ-like_M"/>
</dbReference>
<sequence length="95" mass="11254">MRSRYCAFVLRDAAYLLRTWDPRTRPATLDFDDSLVWQGLEIVRTVRGQAEDTLGMVHFRAHYRFPTETGFSADVQEERSKFTRESTDSQWLYLD</sequence>
<dbReference type="Gene3D" id="3.10.450.50">
    <property type="match status" value="1"/>
</dbReference>
<dbReference type="Pfam" id="PF17775">
    <property type="entry name" value="YchJ_M-like"/>
    <property type="match status" value="1"/>
</dbReference>
<comment type="caution">
    <text evidence="3">The sequence shown here is derived from an EMBL/GenBank/DDBJ whole genome shotgun (WGS) entry which is preliminary data.</text>
</comment>
<evidence type="ECO:0000256" key="1">
    <source>
        <dbReference type="SAM" id="MobiDB-lite"/>
    </source>
</evidence>
<feature type="compositionally biased region" description="Basic and acidic residues" evidence="1">
    <location>
        <begin position="76"/>
        <end position="87"/>
    </location>
</feature>
<dbReference type="STRING" id="525245.HMPREF0044_0450"/>
<dbReference type="eggNOG" id="COG3012">
    <property type="taxonomic scope" value="Bacteria"/>
</dbReference>
<name>C0VZ60_9ACTO</name>
<evidence type="ECO:0000313" key="3">
    <source>
        <dbReference type="EMBL" id="EEH64713.1"/>
    </source>
</evidence>
<protein>
    <recommendedName>
        <fullName evidence="2">YchJ-like middle NTF2-like domain-containing protein</fullName>
    </recommendedName>
</protein>
<dbReference type="AlphaFoldDB" id="C0VZ60"/>
<dbReference type="HOGENOM" id="CLU_099590_2_2_11"/>
<dbReference type="InterPro" id="IPR032710">
    <property type="entry name" value="NTF2-like_dom_sf"/>
</dbReference>
<reference evidence="3 4" key="1">
    <citation type="submission" date="2009-01" db="EMBL/GenBank/DDBJ databases">
        <authorList>
            <person name="Qin X."/>
            <person name="Bachman B."/>
            <person name="Battles P."/>
            <person name="Bell A."/>
            <person name="Bess C."/>
            <person name="Bickham C."/>
            <person name="Chaboub L."/>
            <person name="Chen D."/>
            <person name="Coyle M."/>
            <person name="Deiros D.R."/>
            <person name="Dinh H."/>
            <person name="Forbes L."/>
            <person name="Fowler G."/>
            <person name="Francisco L."/>
            <person name="Fu Q."/>
            <person name="Gubbala S."/>
            <person name="Hale W."/>
            <person name="Han Y."/>
            <person name="Hemphill L."/>
            <person name="Highlander S.K."/>
            <person name="Hirani K."/>
            <person name="Hogues M."/>
            <person name="Jackson L."/>
            <person name="Jakkamsetti A."/>
            <person name="Javaid M."/>
            <person name="Jiang H."/>
            <person name="Korchina V."/>
            <person name="Kovar C."/>
            <person name="Lara F."/>
            <person name="Lee S."/>
            <person name="Mata R."/>
            <person name="Mathew T."/>
            <person name="Moen C."/>
            <person name="Morales K."/>
            <person name="Munidasa M."/>
            <person name="Nazareth L."/>
            <person name="Ngo R."/>
            <person name="Nguyen L."/>
            <person name="Okwuonu G."/>
            <person name="Ongeri F."/>
            <person name="Patil S."/>
            <person name="Petrosino J."/>
            <person name="Pham C."/>
            <person name="Pham P."/>
            <person name="Pu L.-L."/>
            <person name="Puazo M."/>
            <person name="Raj R."/>
            <person name="Reid J."/>
            <person name="Rouhana J."/>
            <person name="Saada N."/>
            <person name="Shang Y."/>
            <person name="Simmons D."/>
            <person name="Thornton R."/>
            <person name="Warren J."/>
            <person name="Weissenberger G."/>
            <person name="Zhang J."/>
            <person name="Zhang L."/>
            <person name="Zhou C."/>
            <person name="Zhu D."/>
            <person name="Muzny D."/>
            <person name="Worley K."/>
            <person name="Gibbs R."/>
        </authorList>
    </citation>
    <scope>NUCLEOTIDE SEQUENCE [LARGE SCALE GENOMIC DNA]</scope>
    <source>
        <strain evidence="3 4">DSM 15436</strain>
    </source>
</reference>
<dbReference type="Proteomes" id="UP000010301">
    <property type="component" value="Unassembled WGS sequence"/>
</dbReference>
<evidence type="ECO:0000259" key="2">
    <source>
        <dbReference type="Pfam" id="PF17775"/>
    </source>
</evidence>